<reference evidence="3" key="1">
    <citation type="submission" date="2024-03" db="EMBL/GenBank/DDBJ databases">
        <title>Chitinophaga horti sp. nov., isolated from garden soil.</title>
        <authorList>
            <person name="Lee D.S."/>
            <person name="Han D.M."/>
            <person name="Baek J.H."/>
            <person name="Choi D.G."/>
            <person name="Jeon J.H."/>
            <person name="Jeon C.O."/>
        </authorList>
    </citation>
    <scope>NUCLEOTIDE SEQUENCE [LARGE SCALE GENOMIC DNA]</scope>
    <source>
        <strain evidence="3">GPA1</strain>
    </source>
</reference>
<dbReference type="EC" id="2.1.-.-" evidence="2"/>
<gene>
    <name evidence="2" type="ORF">WJU16_20505</name>
</gene>
<keyword evidence="3" id="KW-1185">Reference proteome</keyword>
<sequence length="298" mass="33920">MLATTSSYQFLRRIISNGGPEAREYAALNEVFESIAASLRAGELSETDKAALYQGFGSHEEIGHTILGHARAKPFGYAGDFLIIDKIYREEVTADRQLRKWDEFWHQQPATRAVRNRKDYFIRMIRRTLRGTTSASLLNIASGPGRDLAEAYARIDPSRLRTMCVEADDKAIAYATELNAAHLDQVEFIHRNVFRFDTHQRFDIVWSAGLFDYFEDGVFVRLLQKMMGWAKPGGEVIVGNFGDHNPTRGYMEIISEWYLIHRSATHLRELALRAGAAPEKIKVEREPEGVNLFLHVSV</sequence>
<evidence type="ECO:0000259" key="1">
    <source>
        <dbReference type="Pfam" id="PF13649"/>
    </source>
</evidence>
<accession>A0ABZ2YKR7</accession>
<feature type="domain" description="Methyltransferase" evidence="1">
    <location>
        <begin position="138"/>
        <end position="234"/>
    </location>
</feature>
<dbReference type="InterPro" id="IPR029063">
    <property type="entry name" value="SAM-dependent_MTases_sf"/>
</dbReference>
<dbReference type="GO" id="GO:0008168">
    <property type="term" value="F:methyltransferase activity"/>
    <property type="evidence" value="ECO:0007669"/>
    <property type="project" value="UniProtKB-KW"/>
</dbReference>
<dbReference type="EMBL" id="CP149822">
    <property type="protein sequence ID" value="WZN40352.1"/>
    <property type="molecule type" value="Genomic_DNA"/>
</dbReference>
<organism evidence="2 3">
    <name type="scientific">Chitinophaga pollutisoli</name>
    <dbReference type="NCBI Taxonomy" id="3133966"/>
    <lineage>
        <taxon>Bacteria</taxon>
        <taxon>Pseudomonadati</taxon>
        <taxon>Bacteroidota</taxon>
        <taxon>Chitinophagia</taxon>
        <taxon>Chitinophagales</taxon>
        <taxon>Chitinophagaceae</taxon>
        <taxon>Chitinophaga</taxon>
    </lineage>
</organism>
<dbReference type="Proteomes" id="UP001485459">
    <property type="component" value="Chromosome"/>
</dbReference>
<keyword evidence="2" id="KW-0489">Methyltransferase</keyword>
<dbReference type="SUPFAM" id="SSF53335">
    <property type="entry name" value="S-adenosyl-L-methionine-dependent methyltransferases"/>
    <property type="match status" value="1"/>
</dbReference>
<dbReference type="RefSeq" id="WP_341835275.1">
    <property type="nucleotide sequence ID" value="NZ_CP149822.1"/>
</dbReference>
<proteinExistence type="predicted"/>
<dbReference type="Gene3D" id="3.40.50.150">
    <property type="entry name" value="Vaccinia Virus protein VP39"/>
    <property type="match status" value="1"/>
</dbReference>
<evidence type="ECO:0000313" key="3">
    <source>
        <dbReference type="Proteomes" id="UP001485459"/>
    </source>
</evidence>
<dbReference type="InterPro" id="IPR041698">
    <property type="entry name" value="Methyltransf_25"/>
</dbReference>
<protein>
    <submittedName>
        <fullName evidence="2">Class I SAM-dependent methyltransferase</fullName>
        <ecNumber evidence="2">2.1.-.-</ecNumber>
    </submittedName>
</protein>
<dbReference type="GO" id="GO:0032259">
    <property type="term" value="P:methylation"/>
    <property type="evidence" value="ECO:0007669"/>
    <property type="project" value="UniProtKB-KW"/>
</dbReference>
<dbReference type="Pfam" id="PF13649">
    <property type="entry name" value="Methyltransf_25"/>
    <property type="match status" value="1"/>
</dbReference>
<name>A0ABZ2YKR7_9BACT</name>
<evidence type="ECO:0000313" key="2">
    <source>
        <dbReference type="EMBL" id="WZN40352.1"/>
    </source>
</evidence>
<keyword evidence="2" id="KW-0808">Transferase</keyword>